<proteinExistence type="predicted"/>
<evidence type="ECO:0000313" key="3">
    <source>
        <dbReference type="EMBL" id="MBM9623706.1"/>
    </source>
</evidence>
<accession>A0ABS2V1J7</accession>
<dbReference type="RefSeq" id="WP_205377799.1">
    <property type="nucleotide sequence ID" value="NZ_JAFEJA010000002.1"/>
</dbReference>
<evidence type="ECO:0000256" key="1">
    <source>
        <dbReference type="SAM" id="SignalP"/>
    </source>
</evidence>
<reference evidence="3 4" key="1">
    <citation type="journal article" date="2016" name="Arch. Microbiol.">
        <title>Streptomyces zhihengii sp. nov., isolated from rhizospheric soil of Psammosilene tunicoides.</title>
        <authorList>
            <person name="Huang M.J."/>
            <person name="Fei J.J."/>
            <person name="Salam N."/>
            <person name="Kim C.J."/>
            <person name="Hozzein W.N."/>
            <person name="Xiao M."/>
            <person name="Huang H.Q."/>
            <person name="Li W.J."/>
        </authorList>
    </citation>
    <scope>NUCLEOTIDE SEQUENCE [LARGE SCALE GENOMIC DNA]</scope>
    <source>
        <strain evidence="3 4">YIM T102</strain>
    </source>
</reference>
<name>A0ABS2V1J7_9ACTN</name>
<keyword evidence="1" id="KW-0732">Signal</keyword>
<dbReference type="Gene3D" id="2.60.40.1260">
    <property type="entry name" value="Lamin Tail domain"/>
    <property type="match status" value="1"/>
</dbReference>
<dbReference type="InterPro" id="IPR001322">
    <property type="entry name" value="Lamin_tail_dom"/>
</dbReference>
<sequence length="160" mass="18059">MSASTSARRIAATVLAAGAVVSAVALPASAHDGDRDRHRTPRVEISAVQADSPGRDNRSNRSLNGEWVEITNNTRHAVDLRGWTLRDDDGNRYRFDDVRLRGRATVRVHTGEGRDTRTDVYQDRRDHIWGNRADTAVLRDDRGRTVDTESWGGRHHHRHH</sequence>
<evidence type="ECO:0000259" key="2">
    <source>
        <dbReference type="PROSITE" id="PS51841"/>
    </source>
</evidence>
<dbReference type="SUPFAM" id="SSF74853">
    <property type="entry name" value="Lamin A/C globular tail domain"/>
    <property type="match status" value="1"/>
</dbReference>
<dbReference type="Pfam" id="PF00932">
    <property type="entry name" value="LTD"/>
    <property type="match status" value="1"/>
</dbReference>
<dbReference type="Proteomes" id="UP000664109">
    <property type="component" value="Unassembled WGS sequence"/>
</dbReference>
<dbReference type="PROSITE" id="PS51841">
    <property type="entry name" value="LTD"/>
    <property type="match status" value="1"/>
</dbReference>
<dbReference type="InterPro" id="IPR036415">
    <property type="entry name" value="Lamin_tail_dom_sf"/>
</dbReference>
<organism evidence="3 4">
    <name type="scientific">Streptomyces zhihengii</name>
    <dbReference type="NCBI Taxonomy" id="1818004"/>
    <lineage>
        <taxon>Bacteria</taxon>
        <taxon>Bacillati</taxon>
        <taxon>Actinomycetota</taxon>
        <taxon>Actinomycetes</taxon>
        <taxon>Kitasatosporales</taxon>
        <taxon>Streptomycetaceae</taxon>
        <taxon>Streptomyces</taxon>
    </lineage>
</organism>
<keyword evidence="4" id="KW-1185">Reference proteome</keyword>
<comment type="caution">
    <text evidence="3">The sequence shown here is derived from an EMBL/GenBank/DDBJ whole genome shotgun (WGS) entry which is preliminary data.</text>
</comment>
<gene>
    <name evidence="3" type="ORF">JE024_34495</name>
</gene>
<dbReference type="EMBL" id="JAFEJA010000002">
    <property type="protein sequence ID" value="MBM9623706.1"/>
    <property type="molecule type" value="Genomic_DNA"/>
</dbReference>
<feature type="chain" id="PRO_5046819523" evidence="1">
    <location>
        <begin position="31"/>
        <end position="160"/>
    </location>
</feature>
<feature type="signal peptide" evidence="1">
    <location>
        <begin position="1"/>
        <end position="30"/>
    </location>
</feature>
<protein>
    <submittedName>
        <fullName evidence="3">Lamin tail domain-containing protein</fullName>
    </submittedName>
</protein>
<evidence type="ECO:0000313" key="4">
    <source>
        <dbReference type="Proteomes" id="UP000664109"/>
    </source>
</evidence>
<feature type="domain" description="LTD" evidence="2">
    <location>
        <begin position="20"/>
        <end position="153"/>
    </location>
</feature>